<dbReference type="EMBL" id="LMWW01000032">
    <property type="protein sequence ID" value="KUN82243.1"/>
    <property type="molecule type" value="Genomic_DNA"/>
</dbReference>
<proteinExistence type="predicted"/>
<keyword evidence="2" id="KW-1185">Reference proteome</keyword>
<dbReference type="STRING" id="1943.AQJ64_19305"/>
<sequence length="307" mass="33411">MQRRTFIAGALVATLGIDQTPGHGRLGSSDIERIQGTISRLDAHFNGLGGGALIDVAVEYLMRLRHALDHCVYGERVERALNRAMAEVAACAGWSAHDCGQHKRAAQLRNEALQAALLARDPVSVTRAWSDLAAQAEHAGRPAEAARINRAALSERHVRNHPLLSSLLHSRLADCLAQTGDPKSMGRHLAAAERTYDRVEVTGTPSWLRFLTHAELAGLAAIAHQSAGQYVHAEGHATRTLGLLDERFTRNRAYYTVLLAELQVVQGEYERASATASSIRMDVVSSTRIAARLERVTQVIRSQGGRT</sequence>
<evidence type="ECO:0008006" key="3">
    <source>
        <dbReference type="Google" id="ProtNLM"/>
    </source>
</evidence>
<accession>A0A117RBV5</accession>
<dbReference type="InterPro" id="IPR011990">
    <property type="entry name" value="TPR-like_helical_dom_sf"/>
</dbReference>
<evidence type="ECO:0000313" key="2">
    <source>
        <dbReference type="Proteomes" id="UP000052982"/>
    </source>
</evidence>
<name>A0A117RBV5_9ACTN</name>
<dbReference type="Proteomes" id="UP000052982">
    <property type="component" value="Unassembled WGS sequence"/>
</dbReference>
<gene>
    <name evidence="1" type="ORF">AQJ64_19305</name>
</gene>
<protein>
    <recommendedName>
        <fullName evidence="3">Transcriptional regulator</fullName>
    </recommendedName>
</protein>
<evidence type="ECO:0000313" key="1">
    <source>
        <dbReference type="EMBL" id="KUN82243.1"/>
    </source>
</evidence>
<dbReference type="SUPFAM" id="SSF48452">
    <property type="entry name" value="TPR-like"/>
    <property type="match status" value="1"/>
</dbReference>
<comment type="caution">
    <text evidence="1">The sequence shown here is derived from an EMBL/GenBank/DDBJ whole genome shotgun (WGS) entry which is preliminary data.</text>
</comment>
<reference evidence="1 2" key="1">
    <citation type="submission" date="2015-10" db="EMBL/GenBank/DDBJ databases">
        <title>Draft genome sequence of Streptomyces griseoruber DSM 40281, type strain for the species Streptomyces griseoruber.</title>
        <authorList>
            <person name="Ruckert C."/>
            <person name="Winkler A."/>
            <person name="Kalinowski J."/>
            <person name="Kampfer P."/>
            <person name="Glaeser S."/>
        </authorList>
    </citation>
    <scope>NUCLEOTIDE SEQUENCE [LARGE SCALE GENOMIC DNA]</scope>
    <source>
        <strain evidence="1 2">DSM 40281</strain>
    </source>
</reference>
<organism evidence="1 2">
    <name type="scientific">Streptomyces griseoruber</name>
    <dbReference type="NCBI Taxonomy" id="1943"/>
    <lineage>
        <taxon>Bacteria</taxon>
        <taxon>Bacillati</taxon>
        <taxon>Actinomycetota</taxon>
        <taxon>Actinomycetes</taxon>
        <taxon>Kitasatosporales</taxon>
        <taxon>Streptomycetaceae</taxon>
        <taxon>Streptomyces</taxon>
    </lineage>
</organism>
<dbReference type="Gene3D" id="1.25.40.10">
    <property type="entry name" value="Tetratricopeptide repeat domain"/>
    <property type="match status" value="1"/>
</dbReference>
<dbReference type="AlphaFoldDB" id="A0A117RBV5"/>